<evidence type="ECO:0000256" key="1">
    <source>
        <dbReference type="SAM" id="MobiDB-lite"/>
    </source>
</evidence>
<sequence>MREVGSRRWSQAVVAVAVLLGTGCGGMPVTGGKSPEPRGNVFAQRGDQAPALMNMEGGQTKEQLPAWTYPAGRGYNGTIRQIGSSIDPRTPQTDGQQGQSKWDDPSGMMQDRYSTLGGATYSPAAQGLGGEDGAEQGNGTYHNRGAGFSPLDWQNRNDRNVR</sequence>
<accession>A0A3S5GXX0</accession>
<name>A0A3S5GXX0_9BACT</name>
<protein>
    <submittedName>
        <fullName evidence="2">Lipoprotein</fullName>
    </submittedName>
</protein>
<dbReference type="EMBL" id="MH908915">
    <property type="protein sequence ID" value="AYM54048.1"/>
    <property type="molecule type" value="Genomic_DNA"/>
</dbReference>
<keyword evidence="2" id="KW-0449">Lipoprotein</keyword>
<dbReference type="AlphaFoldDB" id="A0A3S5GXX0"/>
<evidence type="ECO:0000313" key="2">
    <source>
        <dbReference type="EMBL" id="AYM54048.1"/>
    </source>
</evidence>
<feature type="compositionally biased region" description="Polar residues" evidence="1">
    <location>
        <begin position="90"/>
        <end position="100"/>
    </location>
</feature>
<reference evidence="2" key="1">
    <citation type="journal article" date="2018" name="J. Ind. Microbiol. Biotechnol.">
        <title>Genome mining reveals uncommon alkylpyrones as type III PKS products from myxobacteria.</title>
        <authorList>
            <person name="Hug J.J."/>
            <person name="Panter F."/>
            <person name="Krug D."/>
            <person name="Muller R."/>
        </authorList>
    </citation>
    <scope>NUCLEOTIDE SEQUENCE</scope>
    <source>
        <strain evidence="2">An d48</strain>
    </source>
</reference>
<dbReference type="PROSITE" id="PS51257">
    <property type="entry name" value="PROKAR_LIPOPROTEIN"/>
    <property type="match status" value="1"/>
</dbReference>
<feature type="region of interest" description="Disordered" evidence="1">
    <location>
        <begin position="78"/>
        <end position="162"/>
    </location>
</feature>
<organism evidence="2">
    <name type="scientific">Pyxidicoccus fallax</name>
    <dbReference type="NCBI Taxonomy" id="394095"/>
    <lineage>
        <taxon>Bacteria</taxon>
        <taxon>Pseudomonadati</taxon>
        <taxon>Myxococcota</taxon>
        <taxon>Myxococcia</taxon>
        <taxon>Myxococcales</taxon>
        <taxon>Cystobacterineae</taxon>
        <taxon>Myxococcaceae</taxon>
        <taxon>Pyxidicoccus</taxon>
    </lineage>
</organism>
<proteinExistence type="predicted"/>